<name>A0A369A8Y2_9FLAO</name>
<organism evidence="2 3">
    <name type="scientific">Schleiferia thermophila</name>
    <dbReference type="NCBI Taxonomy" id="884107"/>
    <lineage>
        <taxon>Bacteria</taxon>
        <taxon>Pseudomonadati</taxon>
        <taxon>Bacteroidota</taxon>
        <taxon>Flavobacteriia</taxon>
        <taxon>Flavobacteriales</taxon>
        <taxon>Schleiferiaceae</taxon>
        <taxon>Schleiferia</taxon>
    </lineage>
</organism>
<keyword evidence="1" id="KW-1133">Transmembrane helix</keyword>
<dbReference type="SUPFAM" id="SSF48452">
    <property type="entry name" value="TPR-like"/>
    <property type="match status" value="1"/>
</dbReference>
<dbReference type="Proteomes" id="UP000253517">
    <property type="component" value="Unassembled WGS sequence"/>
</dbReference>
<protein>
    <submittedName>
        <fullName evidence="2">Tetratricopeptide repeat protein</fullName>
    </submittedName>
</protein>
<accession>A0A369A8Y2</accession>
<dbReference type="Pfam" id="PF13181">
    <property type="entry name" value="TPR_8"/>
    <property type="match status" value="1"/>
</dbReference>
<dbReference type="EMBL" id="QPJS01000001">
    <property type="protein sequence ID" value="RCX05603.1"/>
    <property type="molecule type" value="Genomic_DNA"/>
</dbReference>
<evidence type="ECO:0000256" key="1">
    <source>
        <dbReference type="SAM" id="Phobius"/>
    </source>
</evidence>
<dbReference type="Pfam" id="PF13174">
    <property type="entry name" value="TPR_6"/>
    <property type="match status" value="2"/>
</dbReference>
<dbReference type="Gene3D" id="1.25.40.10">
    <property type="entry name" value="Tetratricopeptide repeat domain"/>
    <property type="match status" value="1"/>
</dbReference>
<comment type="caution">
    <text evidence="2">The sequence shown here is derived from an EMBL/GenBank/DDBJ whole genome shotgun (WGS) entry which is preliminary data.</text>
</comment>
<gene>
    <name evidence="2" type="ORF">DES35_101891</name>
</gene>
<dbReference type="RefSeq" id="WP_037356560.1">
    <property type="nucleotide sequence ID" value="NZ_BHZF01000001.1"/>
</dbReference>
<keyword evidence="1" id="KW-0472">Membrane</keyword>
<dbReference type="InterPro" id="IPR011990">
    <property type="entry name" value="TPR-like_helical_dom_sf"/>
</dbReference>
<keyword evidence="1" id="KW-0812">Transmembrane</keyword>
<dbReference type="SMART" id="SM00028">
    <property type="entry name" value="TPR"/>
    <property type="match status" value="3"/>
</dbReference>
<reference evidence="2 3" key="1">
    <citation type="submission" date="2018-07" db="EMBL/GenBank/DDBJ databases">
        <title>Genomic Encyclopedia of Type Strains, Phase IV (KMG-IV): sequencing the most valuable type-strain genomes for metagenomic binning, comparative biology and taxonomic classification.</title>
        <authorList>
            <person name="Goeker M."/>
        </authorList>
    </citation>
    <scope>NUCLEOTIDE SEQUENCE [LARGE SCALE GENOMIC DNA]</scope>
    <source>
        <strain evidence="2 3">DSM 21410</strain>
    </source>
</reference>
<proteinExistence type="predicted"/>
<sequence>MSKKETEQKEEVIIDVAASLTKAEAFVENNKKIITYVVAGVLVLVAGYFGFTKLYLEPLEREAQLELFKAQENLDRDSLRLALNGDGVSMGFLEIAEEYSWTKAGNLSRYYAGVCYLQLGEYEDAIRQMDKFSTSDPVFKVLTNGVIADAFLELNQPKEALEYYNKAVNASDNEFVVPFYLKKAGMLAEEQGKLKEARRYFERLKNEFPKSQHALDAEKFLARIDAKEMNSK</sequence>
<evidence type="ECO:0000313" key="2">
    <source>
        <dbReference type="EMBL" id="RCX05603.1"/>
    </source>
</evidence>
<dbReference type="InterPro" id="IPR019734">
    <property type="entry name" value="TPR_rpt"/>
</dbReference>
<feature type="transmembrane region" description="Helical" evidence="1">
    <location>
        <begin position="33"/>
        <end position="51"/>
    </location>
</feature>
<keyword evidence="3" id="KW-1185">Reference proteome</keyword>
<evidence type="ECO:0000313" key="3">
    <source>
        <dbReference type="Proteomes" id="UP000253517"/>
    </source>
</evidence>
<dbReference type="AlphaFoldDB" id="A0A369A8Y2"/>